<evidence type="ECO:0000313" key="3">
    <source>
        <dbReference type="Proteomes" id="UP000503278"/>
    </source>
</evidence>
<evidence type="ECO:0000313" key="2">
    <source>
        <dbReference type="EMBL" id="QJD94367.1"/>
    </source>
</evidence>
<organism evidence="2 3">
    <name type="scientific">Mucilaginibacter robiniae</name>
    <dbReference type="NCBI Taxonomy" id="2728022"/>
    <lineage>
        <taxon>Bacteria</taxon>
        <taxon>Pseudomonadati</taxon>
        <taxon>Bacteroidota</taxon>
        <taxon>Sphingobacteriia</taxon>
        <taxon>Sphingobacteriales</taxon>
        <taxon>Sphingobacteriaceae</taxon>
        <taxon>Mucilaginibacter</taxon>
    </lineage>
</organism>
<dbReference type="RefSeq" id="WP_169605386.1">
    <property type="nucleotide sequence ID" value="NZ_CP051682.1"/>
</dbReference>
<keyword evidence="3" id="KW-1185">Reference proteome</keyword>
<feature type="domain" description="RiboL-PSP-HEPN" evidence="1">
    <location>
        <begin position="8"/>
        <end position="151"/>
    </location>
</feature>
<dbReference type="AlphaFoldDB" id="A0A7L5DWC7"/>
<proteinExistence type="predicted"/>
<evidence type="ECO:0000259" key="1">
    <source>
        <dbReference type="Pfam" id="PF18735"/>
    </source>
</evidence>
<dbReference type="Proteomes" id="UP000503278">
    <property type="component" value="Chromosome"/>
</dbReference>
<name>A0A7L5DWC7_9SPHI</name>
<dbReference type="InterPro" id="IPR041519">
    <property type="entry name" value="HEPN_RiboL-PSP"/>
</dbReference>
<dbReference type="Pfam" id="PF18735">
    <property type="entry name" value="HEPN_RiboL-PSP"/>
    <property type="match status" value="1"/>
</dbReference>
<sequence length="152" mass="17608">MKLRLDQQEKKLDELFNMVQAVSDEEIKAYLSKFLCIRTSGLLENALKGLLLEFVHGSSPQQVENYIGKSIRSLTNLKDEKIEYCLKSFSDEWHAKFCAKISEEQRSALNSVVTNRNNIAHGEVDNLTFKMMEGYYFKVKEVIQLLKIIIKK</sequence>
<protein>
    <recommendedName>
        <fullName evidence="1">RiboL-PSP-HEPN domain-containing protein</fullName>
    </recommendedName>
</protein>
<gene>
    <name evidence="2" type="ORF">HH214_00010</name>
</gene>
<dbReference type="KEGG" id="mrob:HH214_00010"/>
<reference evidence="2 3" key="1">
    <citation type="submission" date="2020-04" db="EMBL/GenBank/DDBJ databases">
        <title>Genome sequencing of novel species.</title>
        <authorList>
            <person name="Heo J."/>
            <person name="Kim S.-J."/>
            <person name="Kim J.-S."/>
            <person name="Hong S.-B."/>
            <person name="Kwon S.-W."/>
        </authorList>
    </citation>
    <scope>NUCLEOTIDE SEQUENCE [LARGE SCALE GENOMIC DNA]</scope>
    <source>
        <strain evidence="2 3">F39-2</strain>
    </source>
</reference>
<accession>A0A7L5DWC7</accession>
<dbReference type="EMBL" id="CP051682">
    <property type="protein sequence ID" value="QJD94367.1"/>
    <property type="molecule type" value="Genomic_DNA"/>
</dbReference>